<evidence type="ECO:0000256" key="1">
    <source>
        <dbReference type="SAM" id="MobiDB-lite"/>
    </source>
</evidence>
<dbReference type="PROSITE" id="PS51186">
    <property type="entry name" value="GNAT"/>
    <property type="match status" value="1"/>
</dbReference>
<dbReference type="EMBL" id="QRPH01000008">
    <property type="protein sequence ID" value="RHL93991.1"/>
    <property type="molecule type" value="Genomic_DNA"/>
</dbReference>
<protein>
    <submittedName>
        <fullName evidence="3">GNAT family N-acetyltransferase</fullName>
    </submittedName>
</protein>
<organism evidence="3 4">
    <name type="scientific">Bifidobacterium pseudocatenulatum</name>
    <dbReference type="NCBI Taxonomy" id="28026"/>
    <lineage>
        <taxon>Bacteria</taxon>
        <taxon>Bacillati</taxon>
        <taxon>Actinomycetota</taxon>
        <taxon>Actinomycetes</taxon>
        <taxon>Bifidobacteriales</taxon>
        <taxon>Bifidobacteriaceae</taxon>
        <taxon>Bifidobacterium</taxon>
    </lineage>
</organism>
<dbReference type="Pfam" id="PF00583">
    <property type="entry name" value="Acetyltransf_1"/>
    <property type="match status" value="1"/>
</dbReference>
<evidence type="ECO:0000259" key="2">
    <source>
        <dbReference type="PROSITE" id="PS51186"/>
    </source>
</evidence>
<dbReference type="SUPFAM" id="SSF55729">
    <property type="entry name" value="Acyl-CoA N-acyltransferases (Nat)"/>
    <property type="match status" value="1"/>
</dbReference>
<evidence type="ECO:0000313" key="4">
    <source>
        <dbReference type="Proteomes" id="UP000285613"/>
    </source>
</evidence>
<evidence type="ECO:0000313" key="3">
    <source>
        <dbReference type="EMBL" id="RHL93991.1"/>
    </source>
</evidence>
<name>A0AAQ0LRA4_BIFPS</name>
<dbReference type="Gene3D" id="3.40.630.30">
    <property type="match status" value="1"/>
</dbReference>
<proteinExistence type="predicted"/>
<dbReference type="AlphaFoldDB" id="A0AAQ0LRA4"/>
<dbReference type="Proteomes" id="UP000285613">
    <property type="component" value="Unassembled WGS sequence"/>
</dbReference>
<feature type="domain" description="N-acetyltransferase" evidence="2">
    <location>
        <begin position="25"/>
        <end position="181"/>
    </location>
</feature>
<gene>
    <name evidence="3" type="ORF">DWZ91_09535</name>
</gene>
<feature type="compositionally biased region" description="Basic residues" evidence="1">
    <location>
        <begin position="240"/>
        <end position="249"/>
    </location>
</feature>
<reference evidence="3 4" key="1">
    <citation type="submission" date="2018-08" db="EMBL/GenBank/DDBJ databases">
        <title>A genome reference for cultivated species of the human gut microbiota.</title>
        <authorList>
            <person name="Zou Y."/>
            <person name="Xue W."/>
            <person name="Luo G."/>
        </authorList>
    </citation>
    <scope>NUCLEOTIDE SEQUENCE [LARGE SCALE GENOMIC DNA]</scope>
    <source>
        <strain evidence="3 4">AF36-12AT</strain>
    </source>
</reference>
<accession>A0AAQ0LRA4</accession>
<sequence>MGFVAGVKNILTVPAKRNERRSRLGIVPTADQMQTDMVWNPLAEQIEHGWDESLPKPLPNPDDLYRPTLIGAWAKDRLIGGAFVMPDSQDAQALVSLGADKAAQAFERSRCMIQGIAVIPKHRREGLGLKIKRYCDLWAAQHDACLVLSIPTNDAARHMNEKVGYDVLPPQVALCIEVTDDDNAITCCFPVDGVVPDVCRAFHIVAQPKWMPRAGGTRPGCGVRASDGTGVMDRKASRSSGRRSARIHRSSMSTVPIRCRGEGWSSTRHAAGPSSD</sequence>
<dbReference type="GO" id="GO:0016747">
    <property type="term" value="F:acyltransferase activity, transferring groups other than amino-acyl groups"/>
    <property type="evidence" value="ECO:0007669"/>
    <property type="project" value="InterPro"/>
</dbReference>
<dbReference type="InterPro" id="IPR016181">
    <property type="entry name" value="Acyl_CoA_acyltransferase"/>
</dbReference>
<dbReference type="InterPro" id="IPR000182">
    <property type="entry name" value="GNAT_dom"/>
</dbReference>
<feature type="region of interest" description="Disordered" evidence="1">
    <location>
        <begin position="216"/>
        <end position="254"/>
    </location>
</feature>
<comment type="caution">
    <text evidence="3">The sequence shown here is derived from an EMBL/GenBank/DDBJ whole genome shotgun (WGS) entry which is preliminary data.</text>
</comment>